<dbReference type="EMBL" id="QHKI01000036">
    <property type="protein sequence ID" value="RSM78563.1"/>
    <property type="molecule type" value="Genomic_DNA"/>
</dbReference>
<dbReference type="Proteomes" id="UP000287547">
    <property type="component" value="Unassembled WGS sequence"/>
</dbReference>
<reference evidence="4 5" key="1">
    <citation type="submission" date="2018-05" db="EMBL/GenBank/DDBJ databases">
        <title>Evolution of GPA BGCs.</title>
        <authorList>
            <person name="Waglechner N."/>
            <person name="Wright G.D."/>
        </authorList>
    </citation>
    <scope>NUCLEOTIDE SEQUENCE [LARGE SCALE GENOMIC DNA]</scope>
    <source>
        <strain evidence="4 5">A82846</strain>
    </source>
</reference>
<feature type="compositionally biased region" description="Polar residues" evidence="2">
    <location>
        <begin position="22"/>
        <end position="32"/>
    </location>
</feature>
<evidence type="ECO:0000256" key="1">
    <source>
        <dbReference type="ARBA" id="ARBA00022729"/>
    </source>
</evidence>
<evidence type="ECO:0000256" key="3">
    <source>
        <dbReference type="SAM" id="SignalP"/>
    </source>
</evidence>
<dbReference type="PROSITE" id="PS51257">
    <property type="entry name" value="PROKAR_LIPOPROTEIN"/>
    <property type="match status" value="1"/>
</dbReference>
<gene>
    <name evidence="4" type="ORF">DMH04_33425</name>
</gene>
<keyword evidence="1 3" id="KW-0732">Signal</keyword>
<evidence type="ECO:0000256" key="2">
    <source>
        <dbReference type="SAM" id="MobiDB-lite"/>
    </source>
</evidence>
<comment type="caution">
    <text evidence="4">The sequence shown here is derived from an EMBL/GenBank/DDBJ whole genome shotgun (WGS) entry which is preliminary data.</text>
</comment>
<protein>
    <recommendedName>
        <fullName evidence="6">DUF4352 domain-containing protein</fullName>
    </recommendedName>
</protein>
<evidence type="ECO:0008006" key="6">
    <source>
        <dbReference type="Google" id="ProtNLM"/>
    </source>
</evidence>
<dbReference type="AlphaFoldDB" id="A0A428Z153"/>
<feature type="region of interest" description="Disordered" evidence="2">
    <location>
        <begin position="22"/>
        <end position="45"/>
    </location>
</feature>
<feature type="chain" id="PRO_5039692951" description="DUF4352 domain-containing protein" evidence="3">
    <location>
        <begin position="23"/>
        <end position="315"/>
    </location>
</feature>
<feature type="signal peptide" evidence="3">
    <location>
        <begin position="1"/>
        <end position="22"/>
    </location>
</feature>
<accession>A0A428Z153</accession>
<name>A0A428Z153_KIBAR</name>
<evidence type="ECO:0000313" key="4">
    <source>
        <dbReference type="EMBL" id="RSM78563.1"/>
    </source>
</evidence>
<dbReference type="OrthoDB" id="3662899at2"/>
<dbReference type="Gene3D" id="2.60.40.1240">
    <property type="match status" value="2"/>
</dbReference>
<evidence type="ECO:0000313" key="5">
    <source>
        <dbReference type="Proteomes" id="UP000287547"/>
    </source>
</evidence>
<sequence length="315" mass="32944">MRTAASLALLMTVALTAGCSSAQSDTASQKPAESSARDVNKSMTVKTDDGSAKVSLISVSESFKAEDGTKAKTGNFVAVKLRFECEDGKYSASPSYVKLKQPDGTVLESDSGNADRAVSLKQGITSDESSLVKGTSAEGIVAFDAPYNPDAKLLVTGVMGHILAQWPLSGGEPILGEGLQKREINKSATIKDLDSSATATLVSVSETNGGGSLDKTVAPESGNFVIIDMKFEGKSGTYRLIPRNVHLKKPDGTTIDSGDGNGSWGVDLDAEELQSTDLSPGKTATGKVSFDSKLEPGTKIVVLDYKDKALAEWPL</sequence>
<feature type="compositionally biased region" description="Basic and acidic residues" evidence="2">
    <location>
        <begin position="35"/>
        <end position="45"/>
    </location>
</feature>
<dbReference type="RefSeq" id="WP_037257637.1">
    <property type="nucleotide sequence ID" value="NZ_QHKI01000036.1"/>
</dbReference>
<organism evidence="4 5">
    <name type="scientific">Kibdelosporangium aridum</name>
    <dbReference type="NCBI Taxonomy" id="2030"/>
    <lineage>
        <taxon>Bacteria</taxon>
        <taxon>Bacillati</taxon>
        <taxon>Actinomycetota</taxon>
        <taxon>Actinomycetes</taxon>
        <taxon>Pseudonocardiales</taxon>
        <taxon>Pseudonocardiaceae</taxon>
        <taxon>Kibdelosporangium</taxon>
    </lineage>
</organism>
<proteinExistence type="predicted"/>
<dbReference type="InterPro" id="IPR029050">
    <property type="entry name" value="Immunoprotect_excell_Ig-like"/>
</dbReference>